<evidence type="ECO:0000313" key="2">
    <source>
        <dbReference type="Proteomes" id="UP000553632"/>
    </source>
</evidence>
<reference evidence="1 2" key="1">
    <citation type="submission" date="2020-04" db="EMBL/GenBank/DDBJ databases">
        <title>Perkinsus olseni comparative genomics.</title>
        <authorList>
            <person name="Bogema D.R."/>
        </authorList>
    </citation>
    <scope>NUCLEOTIDE SEQUENCE [LARGE SCALE GENOMIC DNA]</scope>
    <source>
        <strain evidence="1 2">ATCC PRA-207</strain>
    </source>
</reference>
<dbReference type="EMBL" id="JABANO010008454">
    <property type="protein sequence ID" value="KAF4748512.1"/>
    <property type="molecule type" value="Genomic_DNA"/>
</dbReference>
<comment type="caution">
    <text evidence="1">The sequence shown here is derived from an EMBL/GenBank/DDBJ whole genome shotgun (WGS) entry which is preliminary data.</text>
</comment>
<protein>
    <submittedName>
        <fullName evidence="1">Uncharacterized protein</fullName>
    </submittedName>
</protein>
<gene>
    <name evidence="1" type="ORF">FOZ63_009600</name>
</gene>
<organism evidence="1 2">
    <name type="scientific">Perkinsus olseni</name>
    <name type="common">Perkinsus atlanticus</name>
    <dbReference type="NCBI Taxonomy" id="32597"/>
    <lineage>
        <taxon>Eukaryota</taxon>
        <taxon>Sar</taxon>
        <taxon>Alveolata</taxon>
        <taxon>Perkinsozoa</taxon>
        <taxon>Perkinsea</taxon>
        <taxon>Perkinsida</taxon>
        <taxon>Perkinsidae</taxon>
        <taxon>Perkinsus</taxon>
    </lineage>
</organism>
<feature type="non-terminal residue" evidence="1">
    <location>
        <position position="125"/>
    </location>
</feature>
<dbReference type="Proteomes" id="UP000553632">
    <property type="component" value="Unassembled WGS sequence"/>
</dbReference>
<accession>A0A7J6TV12</accession>
<dbReference type="AlphaFoldDB" id="A0A7J6TV12"/>
<evidence type="ECO:0000313" key="1">
    <source>
        <dbReference type="EMBL" id="KAF4748512.1"/>
    </source>
</evidence>
<name>A0A7J6TV12_PEROL</name>
<sequence length="125" mass="13763">MPDPKKKLGKQEVLKWKRMGPRQAEAVKHLKGEKGKAVKLAVYNTDVSPTQLSSEVACWKMAVGADVNLRHPRSDTLYRPNMLFAGKYKAVEQKGGGVCPELPGLVEMVVSNGAFVYARNPLITL</sequence>
<proteinExistence type="predicted"/>
<keyword evidence="2" id="KW-1185">Reference proteome</keyword>